<dbReference type="Gene3D" id="1.25.40.10">
    <property type="entry name" value="Tetratricopeptide repeat domain"/>
    <property type="match status" value="2"/>
</dbReference>
<protein>
    <recommendedName>
        <fullName evidence="5">Pentatricopeptide repeat-containing protein</fullName>
    </recommendedName>
</protein>
<feature type="repeat" description="PPR" evidence="2">
    <location>
        <begin position="35"/>
        <end position="69"/>
    </location>
</feature>
<dbReference type="Pfam" id="PF01535">
    <property type="entry name" value="PPR"/>
    <property type="match status" value="3"/>
</dbReference>
<accession>A0A7J7P4Z1</accession>
<evidence type="ECO:0000256" key="1">
    <source>
        <dbReference type="ARBA" id="ARBA00022737"/>
    </source>
</evidence>
<dbReference type="EMBL" id="JACGCM010000262">
    <property type="protein sequence ID" value="KAF6174515.1"/>
    <property type="molecule type" value="Genomic_DNA"/>
</dbReference>
<dbReference type="PANTHER" id="PTHR47926">
    <property type="entry name" value="PENTATRICOPEPTIDE REPEAT-CONTAINING PROTEIN"/>
    <property type="match status" value="1"/>
</dbReference>
<dbReference type="InterPro" id="IPR011990">
    <property type="entry name" value="TPR-like_helical_dom_sf"/>
</dbReference>
<dbReference type="GO" id="GO:0003723">
    <property type="term" value="F:RNA binding"/>
    <property type="evidence" value="ECO:0007669"/>
    <property type="project" value="InterPro"/>
</dbReference>
<keyword evidence="4" id="KW-1185">Reference proteome</keyword>
<dbReference type="NCBIfam" id="TIGR00756">
    <property type="entry name" value="PPR"/>
    <property type="match status" value="2"/>
</dbReference>
<evidence type="ECO:0000313" key="4">
    <source>
        <dbReference type="Proteomes" id="UP000541444"/>
    </source>
</evidence>
<sequence length="228" mass="25768">MQSVVSACGGLSSLSLGMWAHAFMLRKYDGNLSNDVLLNNTLVDMYCKCGSLDIAKQVFDRMSKRDITCWNSMILGFAMHGKFKEALDAFIRICRMKVLMPNSITFIGVLTACNRGGLVNEGRKYFESMVGKYKIEPQLEHYGCIVDLLARAGLIEEALNVVNDMYVKPDVVIWRSLLDACSKQIVDVELSEEVARRILNTVFHQWLGYYLEYMPLLTVGTMLVPLEN</sequence>
<comment type="caution">
    <text evidence="3">The sequence shown here is derived from an EMBL/GenBank/DDBJ whole genome shotgun (WGS) entry which is preliminary data.</text>
</comment>
<dbReference type="AlphaFoldDB" id="A0A7J7P4Z1"/>
<organism evidence="3 4">
    <name type="scientific">Kingdonia uniflora</name>
    <dbReference type="NCBI Taxonomy" id="39325"/>
    <lineage>
        <taxon>Eukaryota</taxon>
        <taxon>Viridiplantae</taxon>
        <taxon>Streptophyta</taxon>
        <taxon>Embryophyta</taxon>
        <taxon>Tracheophyta</taxon>
        <taxon>Spermatophyta</taxon>
        <taxon>Magnoliopsida</taxon>
        <taxon>Ranunculales</taxon>
        <taxon>Circaeasteraceae</taxon>
        <taxon>Kingdonia</taxon>
    </lineage>
</organism>
<dbReference type="PANTHER" id="PTHR47926:SF508">
    <property type="entry name" value="PENTATRICOPEPTIDE REPEAT-CONTAINING PROTEIN"/>
    <property type="match status" value="1"/>
</dbReference>
<dbReference type="Proteomes" id="UP000541444">
    <property type="component" value="Unassembled WGS sequence"/>
</dbReference>
<dbReference type="Pfam" id="PF12854">
    <property type="entry name" value="PPR_1"/>
    <property type="match status" value="1"/>
</dbReference>
<gene>
    <name evidence="3" type="ORF">GIB67_004709</name>
</gene>
<keyword evidence="1" id="KW-0677">Repeat</keyword>
<evidence type="ECO:0008006" key="5">
    <source>
        <dbReference type="Google" id="ProtNLM"/>
    </source>
</evidence>
<evidence type="ECO:0000313" key="3">
    <source>
        <dbReference type="EMBL" id="KAF6174515.1"/>
    </source>
</evidence>
<dbReference type="PROSITE" id="PS51375">
    <property type="entry name" value="PPR"/>
    <property type="match status" value="1"/>
</dbReference>
<proteinExistence type="predicted"/>
<name>A0A7J7P4Z1_9MAGN</name>
<dbReference type="FunFam" id="1.25.40.10:FF:000242">
    <property type="entry name" value="Pentatricopeptide repeat-containing protein"/>
    <property type="match status" value="1"/>
</dbReference>
<reference evidence="3 4" key="1">
    <citation type="journal article" date="2020" name="IScience">
        <title>Genome Sequencing of the Endangered Kingdonia uniflora (Circaeasteraceae, Ranunculales) Reveals Potential Mechanisms of Evolutionary Specialization.</title>
        <authorList>
            <person name="Sun Y."/>
            <person name="Deng T."/>
            <person name="Zhang A."/>
            <person name="Moore M.J."/>
            <person name="Landis J.B."/>
            <person name="Lin N."/>
            <person name="Zhang H."/>
            <person name="Zhang X."/>
            <person name="Huang J."/>
            <person name="Zhang X."/>
            <person name="Sun H."/>
            <person name="Wang H."/>
        </authorList>
    </citation>
    <scope>NUCLEOTIDE SEQUENCE [LARGE SCALE GENOMIC DNA]</scope>
    <source>
        <strain evidence="3">TB1705</strain>
        <tissue evidence="3">Leaf</tissue>
    </source>
</reference>
<evidence type="ECO:0000256" key="2">
    <source>
        <dbReference type="PROSITE-ProRule" id="PRU00708"/>
    </source>
</evidence>
<dbReference type="InterPro" id="IPR046960">
    <property type="entry name" value="PPR_At4g14850-like_plant"/>
</dbReference>
<dbReference type="GO" id="GO:0009451">
    <property type="term" value="P:RNA modification"/>
    <property type="evidence" value="ECO:0007669"/>
    <property type="project" value="InterPro"/>
</dbReference>
<dbReference type="InterPro" id="IPR002885">
    <property type="entry name" value="PPR_rpt"/>
</dbReference>
<dbReference type="OrthoDB" id="185373at2759"/>